<sequence length="3234" mass="354945">MFPCTGWELRGIHCYKFFNIRHSWEKAAELCRRYGSELMVVESYSENNMSANMIGRHLDRYWLGLASLDYLRTDTLESAAGMLVSQYAGFWASKQPNPLSGECVDVALTDNQQTWELTTCESLLPFMCRADACPSGSFHCSNGKCINVAFKCDKQDDCGDYSDELDCPANCQYYMASSGDVVESPNYPHKYAPLSNCKWTLEGPQGHNILLQFQEFETEKSFDIVQILVGGRTEEKSVNLATLSGKQDFSNKLFVSASNFMVIKFSSDASVERKGFRASWKTEPQACGGILRATPQGQVLTSPGYPQNYPGGLECLYILQAQPGRIMSLEIEDLNLETNRDYILVRDGDSPMSKPIARLTGKSEDNPTVIISTGNNLYLYFKTSLGDSKRGFSIRFTQGCKATIIARNGTVQSPSYGLNDYPNNQECLYKIKNPDRGPLSLKFTNFTVHKTDYVQIYDGSNTNGLRLHSGSGFTSNTRPKITLTAESGEMLVRFVSDALHSNIGWQAKFSADCPLLQPGEGALASNRDTAFGTVVTFSCPLGQEFATGKSKISTVCLPGGNWSVMYIPKCQEVYCGPVPQIDNGFSIGSSNVTYRGLATYQCYAGFAFPSGRPTEKISCLADGRWEKKPSCLASQCAPLPEAPHANITILNGGGRSYGTIVRFECEPGYVRSGHPVILCMSNGTWSDKVPTCSRAKCPLLPTIKNGFIVDIGKDYYFGDEVRVQCNKGYKLTGSNIIQCGPYQRFDNVPTCEDINECTSSQCDLASTECLNNPGAFTCKCKSGFAPTMDCRPIGDLGLINGGIPDESITGIRLNNGDGWCGNNIERGTNWVTIDMKAPTIIRGFRTQVVARIDGNIAYTSAVRIQYTNDLTDIFIDYKNPDGTPVEFRMAEATLSILNLPMPIEARYVRFRIQDYVGAPCIKLEIVGCTRLECADINECAIRNGGCHQKCINSPGSYSCMCNTGFELYKGNGTAGFNLAKAETGERDGDLYQRNKTCVPVMCPPLTAPENGKLLSTKEQHHFGDLVRFQCNFGYVLSGSSAVICTSSGVWNGTIPECQYAKCVSLPDDKSEGLSVIRNDETSVLVPFKQNVTLKCGTNGRYLRNTATSNFRQCVYDPKPGLPDYWLSGLQPACPRVDCGNPLPTPGAEYGQYLDTKHHSSFFFGCQDTFKLAGQTNRNDNVVRCQANGVWDFGNLRCEGPVCEDPGRPSDGYQVARSYEQGSEVQFSCNRPGYILISPRPIVCIREPECKVIKPLGLASGRIPDSAINATSERPNYEARNVRLNSVTGWCGKQEAFTYVSVDLGRIYRVKAILVKGVITNDIVGRPTEIRFFYKQAENENYVVYFPNFNLTMRDPGNYGELAMITLPKYVQARFVILGIVSYMDNACLKFELMGCEEPVTEPLLGYDYGFSPCVDNEAPVFQNCPQQPIVVQKGANGELLPVNFTVPTAVDNSGSIARVEVKPQSFKTPIRIFEDTFVKYIAFDYDGNVAICEINITVPDITPPKLSCPQSYVIELIDRQESYPINFNETRKRINATDASGPVTITFVPERAVIRIGDFENVTVYATDPSGNRAVCHFQVSVQATPCVDWELKPPANGNLKCIPGDQGMQCRATCKAGYRFTDGSPVKTFGCDISRRWTPSSVVPDCVSENTQQADYHVTATVTYRANGVVSEQSCLSNYQKLMAAHYTNLDSILTQRCSAINVNMNVSFVRSLPYLIEDNVLEMVFTLVVVPAQRQTKLYDFCGSTLSLIFDLKVPYASAVIEPLLNVSAIGNQCPPLRALKSTTNRGFTCSIGEVLNMDTNDVPRCLHCPAGTFAEEKQKLCTACPKGFYQNSDRQGSCLRCPFGMYTKEEGSKSIDDCIPVCGYGTYSPTGLVPCLECPRNSYTGEPPIGGYKDCQTCPAGTFTYQPAAPGRDRCRAKCSPGMYSDTGLAPCAQCPKNFFQPQHGAITCVECPTNMYTDGSGSINPCTASGNPCNNGATCVALQQGRYKCDCLPGWEGQSCEINTNDCAERPCLLGANCTDQIADFSCDCPHGFTGKRCHEKIDLCLGKPCLNGICVDKLFSHECICHPGWTGAACDTNINECASRPCRNNGHCPSGTDGKQCETAPERCIGNPCMHHGRCQDFGSGLNCTCSNDYTGIGCQYEYDACQAGACKNGATCIDEGPGYTCICPPGYTGQTCEEDIIDCKENSCPPSATCIDLTGKFFCQCPFNLTGDDCRKSIQVDYDLYFSDQGRSSASQVIPFFTNSAKSLTVAMWVQFTQRDEGGNFFTLYSVSSAHVPTNRRLMIQAQSNGVHVSLFHDLQDVYLPFREYATINDGQWHHIAVVWNGENGGELILITEGLIASKTEGYGSGRSLPAYAWTVLGKPQSENTKSYTELGFQGHLTKVQVWGRALHVTNEIQKQVRDCRTEPVLYQGLVLTWAGYDETVGGVERVVPSHCGQRVCPLGYGGNKCQQLEVDKIPPEVRGCPGDLWVIAQNGSSIVTWDEPHFTDNVGVVRVQEKNGHRSGQTLMWGTYDISYVAYDQAGNSATCNFKVYVLSDFCRTLKDPVGGAQECKDWGSGGQFKVCEISCNTGLRFSQEVPKFYTCGAEGFWRPTSDPSLPLIYPACTSATSAQRVFRIRMNFPTSVLCNEAGQGVLKQKVRNAVNSLNRDWNFCSYSYEGTRECKDLHIDVQCDHRIRTTRETNEEDGGTYVISAVVPAEPTRKGRQGSDTYEVEISFPAINDPILNANSNERSTVQMLLERLILEEDQFDVHDILPNTVPDPASLVLESDYACPIGQVVMAPDCVPCAVGTFYDEETQQCVSCPMGTYQNESGQLKCNSCPIIAGRPSVTVGPGARSAADCKERCSAGKYYDDLGGLCRSCGHGFYQPNEGSFSCQLCGLGKTTRTAEAVSREECRDECGSGQQLAVEGKCEPCPRGTYRTQGVQASCQACPLGRTTPNMGSAAIEECSLPVCEPGTFLNGTLNECVECKKGTYQSEPQQTFCIPCPPNTSTKGSAATNKADCTNPCETSGEEMHCDANAYCLLIPETSDFKCECKPGYNGTGTVCTDVCLGYCDNEGVCLKDSRGQPSCRCSGSFTGKHCMEKSEFFYITGGIAGGVILIILVVLLVWMICVRASKKKEPKKMLTPATDQNGSQVNFYYGAPTPYAESIAPSHHSTYAHYYDDEEDGWEMPNFYNETYMKESLHNGGKMNSLARSNASIYGTKDDLYDRLKRHAYTDKSDSDSEGQ</sequence>
<proteinExistence type="predicted"/>
<accession>A0A195DSG7</accession>
<dbReference type="InterPro" id="IPR009030">
    <property type="entry name" value="Growth_fac_rcpt_cys_sf"/>
</dbReference>
<dbReference type="PROSITE" id="PS00022">
    <property type="entry name" value="EGF_1"/>
    <property type="match status" value="7"/>
</dbReference>
<dbReference type="InterPro" id="IPR023415">
    <property type="entry name" value="LDLR_class-A_CS"/>
</dbReference>
<dbReference type="InterPro" id="IPR035914">
    <property type="entry name" value="Sperma_CUB_dom_sf"/>
</dbReference>
<dbReference type="FunFam" id="2.60.120.200:FF:000201">
    <property type="entry name" value="Uncharacterized protein, isoform A"/>
    <property type="match status" value="1"/>
</dbReference>
<feature type="disulfide bond" evidence="12">
    <location>
        <begin position="2033"/>
        <end position="2042"/>
    </location>
</feature>
<dbReference type="InterPro" id="IPR013032">
    <property type="entry name" value="EGF-like_CS"/>
</dbReference>
<feature type="domain" description="F5/8 type C" evidence="17">
    <location>
        <begin position="1249"/>
        <end position="1395"/>
    </location>
</feature>
<dbReference type="Gene3D" id="2.10.25.10">
    <property type="entry name" value="Laminin"/>
    <property type="match status" value="9"/>
</dbReference>
<dbReference type="Pfam" id="PF02494">
    <property type="entry name" value="HYR"/>
    <property type="match status" value="3"/>
</dbReference>
<dbReference type="FunFam" id="2.10.25.10:FF:000649">
    <property type="entry name" value="Uncharacterized protein, isoform A"/>
    <property type="match status" value="1"/>
</dbReference>
<dbReference type="PANTHER" id="PTHR45656:SF4">
    <property type="entry name" value="PROTEIN CBR-CLEC-78"/>
    <property type="match status" value="1"/>
</dbReference>
<dbReference type="PROSITE" id="PS50825">
    <property type="entry name" value="HYR"/>
    <property type="match status" value="3"/>
</dbReference>
<dbReference type="SUPFAM" id="SSF57535">
    <property type="entry name" value="Complement control module/SCR domain"/>
    <property type="match status" value="7"/>
</dbReference>
<dbReference type="Pfam" id="PF12661">
    <property type="entry name" value="hEGF"/>
    <property type="match status" value="2"/>
</dbReference>
<dbReference type="FunFam" id="2.10.70.10:FF:000014">
    <property type="entry name" value="Membrane cofactor protein"/>
    <property type="match status" value="1"/>
</dbReference>
<feature type="domain" description="Sushi" evidence="21">
    <location>
        <begin position="1000"/>
        <end position="1059"/>
    </location>
</feature>
<dbReference type="Gene3D" id="2.10.70.10">
    <property type="entry name" value="Complement Module, domain 1"/>
    <property type="match status" value="7"/>
</dbReference>
<keyword evidence="15" id="KW-0472">Membrane</keyword>
<dbReference type="FunFam" id="2.10.25.10:FF:000045">
    <property type="entry name" value="Slit guidance ligand 2"/>
    <property type="match status" value="1"/>
</dbReference>
<dbReference type="SMART" id="SM01411">
    <property type="entry name" value="Ephrin_rec_like"/>
    <property type="match status" value="7"/>
</dbReference>
<dbReference type="InterPro" id="IPR000859">
    <property type="entry name" value="CUB_dom"/>
</dbReference>
<feature type="disulfide bond" evidence="12">
    <location>
        <begin position="2211"/>
        <end position="2220"/>
    </location>
</feature>
<dbReference type="PROSITE" id="PS50923">
    <property type="entry name" value="SUSHI"/>
    <property type="match status" value="6"/>
</dbReference>
<feature type="domain" description="EGF-like" evidence="18">
    <location>
        <begin position="2007"/>
        <end position="2043"/>
    </location>
</feature>
<dbReference type="Pfam" id="PF07699">
    <property type="entry name" value="Ephrin_rec_like"/>
    <property type="match status" value="7"/>
</dbReference>
<evidence type="ECO:0000256" key="6">
    <source>
        <dbReference type="ARBA" id="ARBA00022729"/>
    </source>
</evidence>
<feature type="domain" description="CUB" evidence="16">
    <location>
        <begin position="400"/>
        <end position="512"/>
    </location>
</feature>
<dbReference type="SUPFAM" id="SSF57196">
    <property type="entry name" value="EGF/Laminin"/>
    <property type="match status" value="5"/>
</dbReference>
<protein>
    <submittedName>
        <fullName evidence="22">Sushi, von Willebrand factor type A, EGF and pentraxin domain-containing protein 1</fullName>
    </submittedName>
</protein>
<feature type="disulfide bond" evidence="14">
    <location>
        <begin position="636"/>
        <end position="679"/>
    </location>
</feature>
<dbReference type="SUPFAM" id="SSF57184">
    <property type="entry name" value="Growth factor receptor domain"/>
    <property type="match status" value="3"/>
</dbReference>
<feature type="domain" description="HYR" evidence="20">
    <location>
        <begin position="1414"/>
        <end position="1500"/>
    </location>
</feature>
<evidence type="ECO:0000259" key="21">
    <source>
        <dbReference type="PROSITE" id="PS50923"/>
    </source>
</evidence>
<feature type="domain" description="EGF-like" evidence="18">
    <location>
        <begin position="1966"/>
        <end position="2005"/>
    </location>
</feature>
<dbReference type="InterPro" id="IPR001304">
    <property type="entry name" value="C-type_lectin-like"/>
</dbReference>
<evidence type="ECO:0000313" key="22">
    <source>
        <dbReference type="EMBL" id="KYN15459.1"/>
    </source>
</evidence>
<dbReference type="Pfam" id="PF00431">
    <property type="entry name" value="CUB"/>
    <property type="match status" value="3"/>
</dbReference>
<dbReference type="Gene3D" id="2.60.120.260">
    <property type="entry name" value="Galactose-binding domain-like"/>
    <property type="match status" value="2"/>
</dbReference>
<feature type="domain" description="Sushi" evidence="21">
    <location>
        <begin position="511"/>
        <end position="572"/>
    </location>
</feature>
<keyword evidence="9 12" id="KW-1015">Disulfide bond</keyword>
<dbReference type="GO" id="GO:0005509">
    <property type="term" value="F:calcium ion binding"/>
    <property type="evidence" value="ECO:0007669"/>
    <property type="project" value="InterPro"/>
</dbReference>
<dbReference type="SMART" id="SM00208">
    <property type="entry name" value="TNFR"/>
    <property type="match status" value="5"/>
</dbReference>
<reference evidence="22 23" key="1">
    <citation type="submission" date="2015-09" db="EMBL/GenBank/DDBJ databases">
        <title>Trachymyrmex cornetzi WGS genome.</title>
        <authorList>
            <person name="Nygaard S."/>
            <person name="Hu H."/>
            <person name="Boomsma J."/>
            <person name="Zhang G."/>
        </authorList>
    </citation>
    <scope>NUCLEOTIDE SEQUENCE [LARGE SCALE GENOMIC DNA]</scope>
    <source>
        <strain evidence="22">Tcor2-1</strain>
        <tissue evidence="22">Whole body</tissue>
    </source>
</reference>
<dbReference type="SUPFAM" id="SSF49854">
    <property type="entry name" value="Spermadhesin, CUB domain"/>
    <property type="match status" value="3"/>
</dbReference>
<dbReference type="Gene3D" id="2.10.50.10">
    <property type="entry name" value="Tumor Necrosis Factor Receptor, subunit A, domain 2"/>
    <property type="match status" value="3"/>
</dbReference>
<dbReference type="PROSITE" id="PS00010">
    <property type="entry name" value="ASX_HYDROXYL"/>
    <property type="match status" value="4"/>
</dbReference>
<evidence type="ECO:0000256" key="9">
    <source>
        <dbReference type="ARBA" id="ARBA00023157"/>
    </source>
</evidence>
<dbReference type="SMART" id="SM00032">
    <property type="entry name" value="CCP"/>
    <property type="match status" value="9"/>
</dbReference>
<feature type="disulfide bond" evidence="14">
    <location>
        <begin position="1030"/>
        <end position="1057"/>
    </location>
</feature>
<evidence type="ECO:0000256" key="7">
    <source>
        <dbReference type="ARBA" id="ARBA00022737"/>
    </source>
</evidence>
<evidence type="ECO:0000256" key="14">
    <source>
        <dbReference type="PROSITE-ProRule" id="PRU00302"/>
    </source>
</evidence>
<dbReference type="FunFam" id="2.60.120.290:FF:000048">
    <property type="entry name" value="Uncharacterized protein, isoform A"/>
    <property type="match status" value="1"/>
</dbReference>
<feature type="disulfide bond" evidence="12">
    <location>
        <begin position="1995"/>
        <end position="2004"/>
    </location>
</feature>
<dbReference type="InterPro" id="IPR035976">
    <property type="entry name" value="Sushi/SCR/CCP_sf"/>
</dbReference>
<dbReference type="SMART" id="SM00192">
    <property type="entry name" value="LDLa"/>
    <property type="match status" value="1"/>
</dbReference>
<dbReference type="SUPFAM" id="SSF49899">
    <property type="entry name" value="Concanavalin A-like lectins/glucanases"/>
    <property type="match status" value="1"/>
</dbReference>
<dbReference type="Pfam" id="PF00008">
    <property type="entry name" value="EGF"/>
    <property type="match status" value="2"/>
</dbReference>
<keyword evidence="10" id="KW-0325">Glycoprotein</keyword>
<feature type="domain" description="HYR" evidence="20">
    <location>
        <begin position="2461"/>
        <end position="2543"/>
    </location>
</feature>
<feature type="transmembrane region" description="Helical" evidence="15">
    <location>
        <begin position="3094"/>
        <end position="3120"/>
    </location>
</feature>
<dbReference type="FunFam" id="2.10.25.10:FF:000143">
    <property type="entry name" value="Protein crumbs 1"/>
    <property type="match status" value="1"/>
</dbReference>
<dbReference type="InterPro" id="IPR016186">
    <property type="entry name" value="C-type_lectin-like/link_sf"/>
</dbReference>
<evidence type="ECO:0000256" key="2">
    <source>
        <dbReference type="ARBA" id="ARBA00022525"/>
    </source>
</evidence>
<name>A0A195DSG7_9HYME</name>
<organism evidence="22 23">
    <name type="scientific">Trachymyrmex cornetzi</name>
    <dbReference type="NCBI Taxonomy" id="471704"/>
    <lineage>
        <taxon>Eukaryota</taxon>
        <taxon>Metazoa</taxon>
        <taxon>Ecdysozoa</taxon>
        <taxon>Arthropoda</taxon>
        <taxon>Hexapoda</taxon>
        <taxon>Insecta</taxon>
        <taxon>Pterygota</taxon>
        <taxon>Neoptera</taxon>
        <taxon>Endopterygota</taxon>
        <taxon>Hymenoptera</taxon>
        <taxon>Apocrita</taxon>
        <taxon>Aculeata</taxon>
        <taxon>Formicoidea</taxon>
        <taxon>Formicidae</taxon>
        <taxon>Myrmicinae</taxon>
        <taxon>Trachymyrmex</taxon>
    </lineage>
</organism>
<feature type="domain" description="Sushi" evidence="21">
    <location>
        <begin position="695"/>
        <end position="753"/>
    </location>
</feature>
<keyword evidence="6" id="KW-0732">Signal</keyword>
<dbReference type="PROSITE" id="PS01187">
    <property type="entry name" value="EGF_CA"/>
    <property type="match status" value="3"/>
</dbReference>
<dbReference type="Gene3D" id="2.60.120.290">
    <property type="entry name" value="Spermadhesin, CUB domain"/>
    <property type="match status" value="3"/>
</dbReference>
<dbReference type="Pfam" id="PF13385">
    <property type="entry name" value="Laminin_G_3"/>
    <property type="match status" value="1"/>
</dbReference>
<dbReference type="SMART" id="SM00181">
    <property type="entry name" value="EGF"/>
    <property type="match status" value="15"/>
</dbReference>
<feature type="domain" description="EGF-like" evidence="18">
    <location>
        <begin position="2147"/>
        <end position="2183"/>
    </location>
</feature>
<dbReference type="InterPro" id="IPR049883">
    <property type="entry name" value="NOTCH1_EGF-like"/>
</dbReference>
<evidence type="ECO:0000256" key="3">
    <source>
        <dbReference type="ARBA" id="ARBA00022536"/>
    </source>
</evidence>
<dbReference type="PROSITE" id="PS50041">
    <property type="entry name" value="C_TYPE_LECTIN_2"/>
    <property type="match status" value="1"/>
</dbReference>
<comment type="caution">
    <text evidence="12">Lacks conserved residue(s) required for the propagation of feature annotation.</text>
</comment>
<dbReference type="PROSITE" id="PS01186">
    <property type="entry name" value="EGF_2"/>
    <property type="match status" value="5"/>
</dbReference>
<feature type="domain" description="EGF-like" evidence="18">
    <location>
        <begin position="2185"/>
        <end position="2221"/>
    </location>
</feature>
<dbReference type="PROSITE" id="PS01180">
    <property type="entry name" value="CUB"/>
    <property type="match status" value="3"/>
</dbReference>
<keyword evidence="4 14" id="KW-0768">Sushi</keyword>
<dbReference type="InterPro" id="IPR001881">
    <property type="entry name" value="EGF-like_Ca-bd_dom"/>
</dbReference>
<dbReference type="InterPro" id="IPR011641">
    <property type="entry name" value="Tyr-kin_ephrin_A/B_rcpt-like"/>
</dbReference>
<dbReference type="InterPro" id="IPR008979">
    <property type="entry name" value="Galactose-bd-like_sf"/>
</dbReference>
<dbReference type="CDD" id="cd00054">
    <property type="entry name" value="EGF_CA"/>
    <property type="match status" value="5"/>
</dbReference>
<evidence type="ECO:0000256" key="12">
    <source>
        <dbReference type="PROSITE-ProRule" id="PRU00076"/>
    </source>
</evidence>
<feature type="disulfide bond" evidence="13">
    <location>
        <begin position="133"/>
        <end position="145"/>
    </location>
</feature>
<feature type="disulfide bond" evidence="12">
    <location>
        <begin position="2049"/>
        <end position="2059"/>
    </location>
</feature>
<dbReference type="InterPro" id="IPR000742">
    <property type="entry name" value="EGF"/>
</dbReference>
<dbReference type="SMART" id="SM00042">
    <property type="entry name" value="CUB"/>
    <property type="match status" value="3"/>
</dbReference>
<feature type="disulfide bond" evidence="12">
    <location>
        <begin position="2173"/>
        <end position="2182"/>
    </location>
</feature>
<dbReference type="InterPro" id="IPR036055">
    <property type="entry name" value="LDL_receptor-like_sf"/>
</dbReference>
<evidence type="ECO:0000256" key="10">
    <source>
        <dbReference type="ARBA" id="ARBA00023180"/>
    </source>
</evidence>
<feature type="domain" description="C-type lectin" evidence="19">
    <location>
        <begin position="10"/>
        <end position="129"/>
    </location>
</feature>
<dbReference type="PROSITE" id="PS01285">
    <property type="entry name" value="FA58C_1"/>
    <property type="match status" value="1"/>
</dbReference>
<dbReference type="GO" id="GO:0007399">
    <property type="term" value="P:nervous system development"/>
    <property type="evidence" value="ECO:0007669"/>
    <property type="project" value="UniProtKB-ARBA"/>
</dbReference>
<feature type="disulfide bond" evidence="12">
    <location>
        <begin position="2135"/>
        <end position="2144"/>
    </location>
</feature>
<dbReference type="InterPro" id="IPR000421">
    <property type="entry name" value="FA58C"/>
</dbReference>
<feature type="disulfide bond" evidence="12">
    <location>
        <begin position="3079"/>
        <end position="3088"/>
    </location>
</feature>
<feature type="disulfide bond" evidence="13">
    <location>
        <begin position="152"/>
        <end position="167"/>
    </location>
</feature>
<comment type="subcellular location">
    <subcellularLocation>
        <location evidence="1">Secreted</location>
    </subcellularLocation>
</comment>
<dbReference type="CDD" id="cd00037">
    <property type="entry name" value="CLECT"/>
    <property type="match status" value="1"/>
</dbReference>
<feature type="disulfide bond" evidence="12">
    <location>
        <begin position="2070"/>
        <end position="2079"/>
    </location>
</feature>
<dbReference type="FunFam" id="2.10.50.10:FF:000018">
    <property type="entry name" value="Sushi, von Willebrand factor type A, EGF and pentraxin domain-containing 1"/>
    <property type="match status" value="1"/>
</dbReference>
<evidence type="ECO:0000256" key="8">
    <source>
        <dbReference type="ARBA" id="ARBA00022989"/>
    </source>
</evidence>
<feature type="domain" description="CUB" evidence="16">
    <location>
        <begin position="287"/>
        <end position="399"/>
    </location>
</feature>
<dbReference type="InterPro" id="IPR002172">
    <property type="entry name" value="LDrepeatLR_classA_rpt"/>
</dbReference>
<feature type="domain" description="EGF-like" evidence="18">
    <location>
        <begin position="3054"/>
        <end position="3089"/>
    </location>
</feature>
<dbReference type="Gene3D" id="3.10.100.10">
    <property type="entry name" value="Mannose-Binding Protein A, subunit A"/>
    <property type="match status" value="1"/>
</dbReference>
<evidence type="ECO:0000256" key="11">
    <source>
        <dbReference type="PROSITE-ProRule" id="PRU00059"/>
    </source>
</evidence>
<dbReference type="SUPFAM" id="SSF49785">
    <property type="entry name" value="Galactose-binding domain-like"/>
    <property type="match status" value="2"/>
</dbReference>
<feature type="disulfide bond" evidence="11">
    <location>
        <begin position="400"/>
        <end position="427"/>
    </location>
</feature>
<evidence type="ECO:0000259" key="20">
    <source>
        <dbReference type="PROSITE" id="PS50825"/>
    </source>
</evidence>
<evidence type="ECO:0000259" key="18">
    <source>
        <dbReference type="PROSITE" id="PS50026"/>
    </source>
</evidence>
<dbReference type="CDD" id="cd00112">
    <property type="entry name" value="LDLa"/>
    <property type="match status" value="1"/>
</dbReference>
<dbReference type="InterPro" id="IPR018097">
    <property type="entry name" value="EGF_Ca-bd_CS"/>
</dbReference>
<keyword evidence="7" id="KW-0677">Repeat</keyword>
<evidence type="ECO:0000256" key="5">
    <source>
        <dbReference type="ARBA" id="ARBA00022692"/>
    </source>
</evidence>
<dbReference type="InterPro" id="IPR000152">
    <property type="entry name" value="EGF-type_Asp/Asn_hydroxyl_site"/>
</dbReference>
<feature type="domain" description="Sushi" evidence="21">
    <location>
        <begin position="573"/>
        <end position="633"/>
    </location>
</feature>
<dbReference type="InterPro" id="IPR016187">
    <property type="entry name" value="CTDL_fold"/>
</dbReference>
<feature type="domain" description="HYR" evidence="20">
    <location>
        <begin position="1501"/>
        <end position="1584"/>
    </location>
</feature>
<dbReference type="FunFam" id="2.10.70.10:FF:000085">
    <property type="entry name" value="Uncharacterized protein, isoform A"/>
    <property type="match status" value="1"/>
</dbReference>
<dbReference type="InterPro" id="IPR013320">
    <property type="entry name" value="ConA-like_dom_sf"/>
</dbReference>
<feature type="disulfide bond" evidence="14">
    <location>
        <begin position="513"/>
        <end position="556"/>
    </location>
</feature>
<dbReference type="Pfam" id="PF00059">
    <property type="entry name" value="Lectin_C"/>
    <property type="match status" value="1"/>
</dbReference>
<dbReference type="SMART" id="SM00034">
    <property type="entry name" value="CLECT"/>
    <property type="match status" value="1"/>
</dbReference>
<feature type="domain" description="EGF-like" evidence="18">
    <location>
        <begin position="2082"/>
        <end position="2107"/>
    </location>
</feature>
<feature type="domain" description="CUB" evidence="16">
    <location>
        <begin position="171"/>
        <end position="283"/>
    </location>
</feature>
<dbReference type="SMART" id="SM00231">
    <property type="entry name" value="FA58C"/>
    <property type="match status" value="2"/>
</dbReference>
<dbReference type="Pfam" id="PF07645">
    <property type="entry name" value="EGF_CA"/>
    <property type="match status" value="2"/>
</dbReference>
<dbReference type="SUPFAM" id="SSF56436">
    <property type="entry name" value="C-type lectin-like"/>
    <property type="match status" value="1"/>
</dbReference>
<dbReference type="FunFam" id="2.10.50.10:FF:000032">
    <property type="entry name" value="Uncharacterized protein, isoform A"/>
    <property type="match status" value="1"/>
</dbReference>
<feature type="domain" description="EGF-like" evidence="18">
    <location>
        <begin position="2109"/>
        <end position="2145"/>
    </location>
</feature>
<dbReference type="FunFam" id="2.60.120.260:FF:000084">
    <property type="entry name" value="CLUMA_CG013997, isoform A"/>
    <property type="match status" value="1"/>
</dbReference>
<keyword evidence="3 12" id="KW-0245">EGF-like domain</keyword>
<feature type="domain" description="F5/8 type C" evidence="17">
    <location>
        <begin position="819"/>
        <end position="928"/>
    </location>
</feature>
<dbReference type="CDD" id="cd00033">
    <property type="entry name" value="CCP"/>
    <property type="match status" value="4"/>
</dbReference>
<dbReference type="Pfam" id="PF00754">
    <property type="entry name" value="F5_F8_type_C"/>
    <property type="match status" value="2"/>
</dbReference>
<keyword evidence="5 15" id="KW-0812">Transmembrane</keyword>
<dbReference type="PROSITE" id="PS01209">
    <property type="entry name" value="LDLRA_1"/>
    <property type="match status" value="1"/>
</dbReference>
<dbReference type="PANTHER" id="PTHR45656">
    <property type="entry name" value="PROTEIN CBR-CLEC-78"/>
    <property type="match status" value="1"/>
</dbReference>
<dbReference type="FunFam" id="2.10.25.10:FF:000279">
    <property type="entry name" value="Neurogenic locus notch 1"/>
    <property type="match status" value="1"/>
</dbReference>
<keyword evidence="8 15" id="KW-1133">Transmembrane helix</keyword>
<keyword evidence="23" id="KW-1185">Reference proteome</keyword>
<evidence type="ECO:0000313" key="23">
    <source>
        <dbReference type="Proteomes" id="UP000078492"/>
    </source>
</evidence>
<dbReference type="Gene3D" id="4.10.400.10">
    <property type="entry name" value="Low-density Lipoprotein Receptor"/>
    <property type="match status" value="1"/>
</dbReference>
<dbReference type="PROSITE" id="PS50026">
    <property type="entry name" value="EGF_3"/>
    <property type="match status" value="9"/>
</dbReference>
<dbReference type="SMART" id="SM00179">
    <property type="entry name" value="EGF_CA"/>
    <property type="match status" value="8"/>
</dbReference>
<feature type="disulfide bond" evidence="13">
    <location>
        <begin position="140"/>
        <end position="158"/>
    </location>
</feature>
<feature type="domain" description="Sushi" evidence="21">
    <location>
        <begin position="634"/>
        <end position="694"/>
    </location>
</feature>
<gene>
    <name evidence="22" type="ORF">ALC57_12508</name>
</gene>
<dbReference type="STRING" id="471704.A0A195DSG7"/>
<evidence type="ECO:0000256" key="1">
    <source>
        <dbReference type="ARBA" id="ARBA00004613"/>
    </source>
</evidence>
<evidence type="ECO:0000256" key="13">
    <source>
        <dbReference type="PROSITE-ProRule" id="PRU00124"/>
    </source>
</evidence>
<dbReference type="InterPro" id="IPR000436">
    <property type="entry name" value="Sushi_SCR_CCP_dom"/>
</dbReference>
<dbReference type="GO" id="GO:0005576">
    <property type="term" value="C:extracellular region"/>
    <property type="evidence" value="ECO:0007669"/>
    <property type="project" value="UniProtKB-SubCell"/>
</dbReference>
<feature type="domain" description="EGF-like" evidence="18">
    <location>
        <begin position="2045"/>
        <end position="2080"/>
    </location>
</feature>
<keyword evidence="2" id="KW-0964">Secreted</keyword>
<dbReference type="Proteomes" id="UP000078492">
    <property type="component" value="Unassembled WGS sequence"/>
</dbReference>
<feature type="disulfide bond" evidence="12">
    <location>
        <begin position="3057"/>
        <end position="3067"/>
    </location>
</feature>
<feature type="disulfide bond" evidence="14">
    <location>
        <begin position="665"/>
        <end position="692"/>
    </location>
</feature>
<dbReference type="EMBL" id="KQ980581">
    <property type="protein sequence ID" value="KYN15459.1"/>
    <property type="molecule type" value="Genomic_DNA"/>
</dbReference>
<dbReference type="Gene3D" id="2.60.120.200">
    <property type="match status" value="1"/>
</dbReference>
<dbReference type="CDD" id="cd00041">
    <property type="entry name" value="CUB"/>
    <property type="match status" value="3"/>
</dbReference>
<dbReference type="PROSITE" id="PS50068">
    <property type="entry name" value="LDLRA_2"/>
    <property type="match status" value="1"/>
</dbReference>
<feature type="domain" description="Sushi" evidence="21">
    <location>
        <begin position="1136"/>
        <end position="1199"/>
    </location>
</feature>
<dbReference type="FunFam" id="2.10.25.10:FF:000053">
    <property type="entry name" value="Slit guidance ligand 2"/>
    <property type="match status" value="1"/>
</dbReference>
<evidence type="ECO:0000259" key="16">
    <source>
        <dbReference type="PROSITE" id="PS01180"/>
    </source>
</evidence>
<feature type="domain" description="EGF-like" evidence="18">
    <location>
        <begin position="753"/>
        <end position="791"/>
    </location>
</feature>
<dbReference type="PROSITE" id="PS50022">
    <property type="entry name" value="FA58C_3"/>
    <property type="match status" value="2"/>
</dbReference>
<dbReference type="InterPro" id="IPR003410">
    <property type="entry name" value="HYR_dom"/>
</dbReference>
<evidence type="ECO:0000256" key="4">
    <source>
        <dbReference type="ARBA" id="ARBA00022659"/>
    </source>
</evidence>
<dbReference type="Pfam" id="PF00084">
    <property type="entry name" value="Sushi"/>
    <property type="match status" value="4"/>
</dbReference>
<dbReference type="InterPro" id="IPR001368">
    <property type="entry name" value="TNFR/NGFR_Cys_rich_reg"/>
</dbReference>
<evidence type="ECO:0000259" key="17">
    <source>
        <dbReference type="PROSITE" id="PS50022"/>
    </source>
</evidence>
<evidence type="ECO:0000256" key="15">
    <source>
        <dbReference type="SAM" id="Phobius"/>
    </source>
</evidence>
<dbReference type="Pfam" id="PF00057">
    <property type="entry name" value="Ldl_recept_a"/>
    <property type="match status" value="1"/>
</dbReference>
<dbReference type="InterPro" id="IPR051277">
    <property type="entry name" value="SEZ6_CSMD_C4BPB_Regulators"/>
</dbReference>
<evidence type="ECO:0000259" key="19">
    <source>
        <dbReference type="PROSITE" id="PS50041"/>
    </source>
</evidence>
<dbReference type="SUPFAM" id="SSF57424">
    <property type="entry name" value="LDL receptor-like module"/>
    <property type="match status" value="1"/>
</dbReference>